<evidence type="ECO:0000256" key="1">
    <source>
        <dbReference type="ARBA" id="ARBA00002440"/>
    </source>
</evidence>
<dbReference type="InterPro" id="IPR017918">
    <property type="entry name" value="N-reg_PII_CS"/>
</dbReference>
<evidence type="ECO:0000313" key="7">
    <source>
        <dbReference type="Proteomes" id="UP000534783"/>
    </source>
</evidence>
<comment type="caution">
    <text evidence="6">The sequence shown here is derived from an EMBL/GenBank/DDBJ whole genome shotgun (WGS) entry which is preliminary data.</text>
</comment>
<organism evidence="6 7">
    <name type="scientific">Candidatus Manganitrophus noduliformans</name>
    <dbReference type="NCBI Taxonomy" id="2606439"/>
    <lineage>
        <taxon>Bacteria</taxon>
        <taxon>Pseudomonadati</taxon>
        <taxon>Nitrospirota</taxon>
        <taxon>Nitrospiria</taxon>
        <taxon>Candidatus Troglogloeales</taxon>
        <taxon>Candidatus Manganitrophaceae</taxon>
        <taxon>Candidatus Manganitrophus</taxon>
    </lineage>
</organism>
<proteinExistence type="inferred from homology"/>
<dbReference type="PROSITE" id="PS51343">
    <property type="entry name" value="PII_GLNB_DOM"/>
    <property type="match status" value="1"/>
</dbReference>
<dbReference type="Pfam" id="PF00543">
    <property type="entry name" value="P-II"/>
    <property type="match status" value="1"/>
</dbReference>
<dbReference type="RefSeq" id="WP_168057831.1">
    <property type="nucleotide sequence ID" value="NZ_VTOW01000001.1"/>
</dbReference>
<comment type="function">
    <text evidence="1">Could be involved in the regulation of nitrogen fixation.</text>
</comment>
<dbReference type="PANTHER" id="PTHR30115">
    <property type="entry name" value="NITROGEN REGULATORY PROTEIN P-II"/>
    <property type="match status" value="1"/>
</dbReference>
<dbReference type="EMBL" id="VTOW01000001">
    <property type="protein sequence ID" value="NKE69535.1"/>
    <property type="molecule type" value="Genomic_DNA"/>
</dbReference>
<dbReference type="SMART" id="SM00938">
    <property type="entry name" value="P-II"/>
    <property type="match status" value="1"/>
</dbReference>
<evidence type="ECO:0000256" key="3">
    <source>
        <dbReference type="ARBA" id="ARBA00023163"/>
    </source>
</evidence>
<dbReference type="PROSITE" id="PS00638">
    <property type="entry name" value="PII_GLNB_CTER"/>
    <property type="match status" value="1"/>
</dbReference>
<keyword evidence="2" id="KW-0805">Transcription regulation</keyword>
<keyword evidence="3" id="KW-0804">Transcription</keyword>
<gene>
    <name evidence="6" type="ORF">MNODULE_02060</name>
</gene>
<protein>
    <submittedName>
        <fullName evidence="6">P-II family nitrogen regulator</fullName>
    </submittedName>
</protein>
<dbReference type="InterPro" id="IPR011322">
    <property type="entry name" value="N-reg_PII-like_a/b"/>
</dbReference>
<keyword evidence="7" id="KW-1185">Reference proteome</keyword>
<evidence type="ECO:0000256" key="4">
    <source>
        <dbReference type="ARBA" id="ARBA00023231"/>
    </source>
</evidence>
<name>A0A7X6I9M6_9BACT</name>
<dbReference type="AlphaFoldDB" id="A0A7X6I9M6"/>
<dbReference type="PANTHER" id="PTHR30115:SF13">
    <property type="entry name" value="PII-LIKE PROTEIN GLNBI"/>
    <property type="match status" value="1"/>
</dbReference>
<accession>A0A7X6I9M6</accession>
<dbReference type="Proteomes" id="UP000534783">
    <property type="component" value="Unassembled WGS sequence"/>
</dbReference>
<evidence type="ECO:0000256" key="5">
    <source>
        <dbReference type="RuleBase" id="RU003936"/>
    </source>
</evidence>
<dbReference type="InterPro" id="IPR015867">
    <property type="entry name" value="N-reg_PII/ATP_PRibTrfase_C"/>
</dbReference>
<sequence length="102" mass="11242">MKMVQAMVRPEKEGEVIAGLEKAGFISLTRQAVFGRGRQRGIQVGPVRYEELPKVWLMLVVEEGEVDRVVDTIKISARTGNPGDGKIFVSTLAEARSIHPPI</sequence>
<comment type="similarity">
    <text evidence="5">Belongs to the P(II) protein family.</text>
</comment>
<evidence type="ECO:0000256" key="2">
    <source>
        <dbReference type="ARBA" id="ARBA00023015"/>
    </source>
</evidence>
<evidence type="ECO:0000313" key="6">
    <source>
        <dbReference type="EMBL" id="NKE69535.1"/>
    </source>
</evidence>
<reference evidence="6 7" key="1">
    <citation type="journal article" date="2020" name="Nature">
        <title>Bacterial chemolithoautotrophy via manganese oxidation.</title>
        <authorList>
            <person name="Yu H."/>
            <person name="Leadbetter J.R."/>
        </authorList>
    </citation>
    <scope>NUCLEOTIDE SEQUENCE [LARGE SCALE GENOMIC DNA]</scope>
    <source>
        <strain evidence="6 7">Mn-1</strain>
    </source>
</reference>
<dbReference type="GO" id="GO:0006808">
    <property type="term" value="P:regulation of nitrogen utilization"/>
    <property type="evidence" value="ECO:0007669"/>
    <property type="project" value="InterPro"/>
</dbReference>
<dbReference type="PRINTS" id="PR00340">
    <property type="entry name" value="PIIGLNB"/>
</dbReference>
<dbReference type="GO" id="GO:0005524">
    <property type="term" value="F:ATP binding"/>
    <property type="evidence" value="ECO:0007669"/>
    <property type="project" value="TreeGrafter"/>
</dbReference>
<dbReference type="SUPFAM" id="SSF54913">
    <property type="entry name" value="GlnB-like"/>
    <property type="match status" value="1"/>
</dbReference>
<dbReference type="InterPro" id="IPR002187">
    <property type="entry name" value="N-reg_PII"/>
</dbReference>
<dbReference type="GO" id="GO:0005829">
    <property type="term" value="C:cytosol"/>
    <property type="evidence" value="ECO:0007669"/>
    <property type="project" value="TreeGrafter"/>
</dbReference>
<dbReference type="GO" id="GO:0030234">
    <property type="term" value="F:enzyme regulator activity"/>
    <property type="evidence" value="ECO:0007669"/>
    <property type="project" value="InterPro"/>
</dbReference>
<dbReference type="Gene3D" id="3.30.70.120">
    <property type="match status" value="1"/>
</dbReference>
<keyword evidence="4" id="KW-0535">Nitrogen fixation</keyword>